<proteinExistence type="predicted"/>
<sequence length="52" mass="6249">MKAREKVRHKKISIKRIILEGIESYTLSFLSYNFQRIILEGIERLKEITRLS</sequence>
<dbReference type="Proteomes" id="UP000694018">
    <property type="component" value="Chromosome"/>
</dbReference>
<dbReference type="EMBL" id="CP077717">
    <property type="protein sequence ID" value="QXJ28815.1"/>
    <property type="molecule type" value="Genomic_DNA"/>
</dbReference>
<organism evidence="1 2">
    <name type="scientific">Saccharolobus shibatae (strain ATCC 51178 / DSM 5389 / JCM 8931 / NBRC 15437 / B12)</name>
    <name type="common">Sulfolobus shibatae</name>
    <dbReference type="NCBI Taxonomy" id="523848"/>
    <lineage>
        <taxon>Archaea</taxon>
        <taxon>Thermoproteota</taxon>
        <taxon>Thermoprotei</taxon>
        <taxon>Sulfolobales</taxon>
        <taxon>Sulfolobaceae</taxon>
        <taxon>Saccharolobus</taxon>
    </lineage>
</organism>
<dbReference type="AlphaFoldDB" id="A0A8F5GTE7"/>
<evidence type="ECO:0000313" key="2">
    <source>
        <dbReference type="Proteomes" id="UP000694018"/>
    </source>
</evidence>
<name>A0A8F5GTE7_SACSH</name>
<protein>
    <submittedName>
        <fullName evidence="1">Uncharacterized protein</fullName>
    </submittedName>
</protein>
<evidence type="ECO:0000313" key="1">
    <source>
        <dbReference type="EMBL" id="QXJ28815.1"/>
    </source>
</evidence>
<accession>A0A8F5GTE7</accession>
<reference evidence="1" key="1">
    <citation type="journal article" date="2021" name="Environ. Microbiol.">
        <title>New insights into the diversity and evolution of the archaeal mobilome from three complete genomes of Saccharolobus shibatae.</title>
        <authorList>
            <person name="Medvedeva S."/>
            <person name="Brandt D."/>
            <person name="Cvirkaite-Krupovic V."/>
            <person name="Liu Y."/>
            <person name="Severinov K."/>
            <person name="Ishino S."/>
            <person name="Ishino Y."/>
            <person name="Prangishvili D."/>
            <person name="Kalinowski J."/>
            <person name="Krupovic M."/>
        </authorList>
    </citation>
    <scope>NUCLEOTIDE SEQUENCE</scope>
    <source>
        <strain evidence="1">B12</strain>
    </source>
</reference>
<dbReference type="KEGG" id="sshi:J5U23_01684"/>
<gene>
    <name evidence="1" type="ORF">J5U23_01684</name>
</gene>